<gene>
    <name evidence="1" type="ORF">VKT23_002806</name>
</gene>
<dbReference type="EMBL" id="JBANRG010000003">
    <property type="protein sequence ID" value="KAK7468292.1"/>
    <property type="molecule type" value="Genomic_DNA"/>
</dbReference>
<dbReference type="Gene3D" id="3.40.50.300">
    <property type="entry name" value="P-loop containing nucleotide triphosphate hydrolases"/>
    <property type="match status" value="1"/>
</dbReference>
<dbReference type="SUPFAM" id="SSF52540">
    <property type="entry name" value="P-loop containing nucleoside triphosphate hydrolases"/>
    <property type="match status" value="1"/>
</dbReference>
<proteinExistence type="predicted"/>
<comment type="caution">
    <text evidence="1">The sequence shown here is derived from an EMBL/GenBank/DDBJ whole genome shotgun (WGS) entry which is preliminary data.</text>
</comment>
<organism evidence="1 2">
    <name type="scientific">Marasmiellus scandens</name>
    <dbReference type="NCBI Taxonomy" id="2682957"/>
    <lineage>
        <taxon>Eukaryota</taxon>
        <taxon>Fungi</taxon>
        <taxon>Dikarya</taxon>
        <taxon>Basidiomycota</taxon>
        <taxon>Agaricomycotina</taxon>
        <taxon>Agaricomycetes</taxon>
        <taxon>Agaricomycetidae</taxon>
        <taxon>Agaricales</taxon>
        <taxon>Marasmiineae</taxon>
        <taxon>Omphalotaceae</taxon>
        <taxon>Marasmiellus</taxon>
    </lineage>
</organism>
<evidence type="ECO:0008006" key="3">
    <source>
        <dbReference type="Google" id="ProtNLM"/>
    </source>
</evidence>
<name>A0ABR1JXR4_9AGAR</name>
<keyword evidence="2" id="KW-1185">Reference proteome</keyword>
<accession>A0ABR1JXR4</accession>
<dbReference type="InterPro" id="IPR027417">
    <property type="entry name" value="P-loop_NTPase"/>
</dbReference>
<dbReference type="PANTHER" id="PTHR10285">
    <property type="entry name" value="URIDINE KINASE"/>
    <property type="match status" value="1"/>
</dbReference>
<dbReference type="Proteomes" id="UP001498398">
    <property type="component" value="Unassembled WGS sequence"/>
</dbReference>
<reference evidence="1 2" key="1">
    <citation type="submission" date="2024-01" db="EMBL/GenBank/DDBJ databases">
        <title>A draft genome for the cacao thread blight pathogen Marasmiellus scandens.</title>
        <authorList>
            <person name="Baruah I.K."/>
            <person name="Leung J."/>
            <person name="Bukari Y."/>
            <person name="Amoako-Attah I."/>
            <person name="Meinhardt L.W."/>
            <person name="Bailey B.A."/>
            <person name="Cohen S.P."/>
        </authorList>
    </citation>
    <scope>NUCLEOTIDE SEQUENCE [LARGE SCALE GENOMIC DNA]</scope>
    <source>
        <strain evidence="1 2">GH-19</strain>
    </source>
</reference>
<sequence length="237" mass="26911">MDSQARNLAPVLVDLLEKKPPTSRLLVGLYGIPASGKSTFAVHLLRYTNELLESRPNNSDRAALVGLDGWHLTRSQLDQFPDPKLAYDRRGIHWTFDAAGYLEFVKKLREEVTSSSPIVYAPSFDHALKDPSPDAVEIHPYHRIIIIEGLYAALSVDSWAEAGRLLDERWYLEVDIEEAQRRLVKRHVVSGVAKDHKEAVWRAEENDMPNGRFIISNMLEPTRVIESLDDPEFVSEV</sequence>
<protein>
    <recommendedName>
        <fullName evidence="3">P-loop containing nucleoside triphosphate hydrolase protein</fullName>
    </recommendedName>
</protein>
<evidence type="ECO:0000313" key="1">
    <source>
        <dbReference type="EMBL" id="KAK7468292.1"/>
    </source>
</evidence>
<evidence type="ECO:0000313" key="2">
    <source>
        <dbReference type="Proteomes" id="UP001498398"/>
    </source>
</evidence>